<keyword evidence="3" id="KW-1185">Reference proteome</keyword>
<dbReference type="EMBL" id="MU004361">
    <property type="protein sequence ID" value="KAF2654605.1"/>
    <property type="molecule type" value="Genomic_DNA"/>
</dbReference>
<name>A0A6A6T3M5_9PLEO</name>
<evidence type="ECO:0000313" key="2">
    <source>
        <dbReference type="EMBL" id="KAF2654605.1"/>
    </source>
</evidence>
<sequence>MNWTGGSLQRHSKNAHKGIVRRQKQHFAKVRTALQNRPLTSATPFRPSFLEDEHLTVSGQMPSFGLGSVRHTGHAKRYERCASPVSRQRHAPLGGRASYSIDAVEHMQNTRAAAHAASSASASSVGTAGSTLCKLRRVAQKKGASDVDVEDQLLEANRQRLLQKQDWAGLVPTRPVSMHFASRKEKEGIGKRRRVHGHSAMQHHQACDNTERSSIGEEYPGRALRTEAKDIRVRIGTDALASQTPMQRSDYARSQAAGSSPGQVSDPMLFDLTEAPRTTVSVRASGSRSPSIVNYAVVGSTQPAPHPSHRVKRLNVSPACDADQRTLHQQHAVSEDDHDLRNLPREPASTNALQPKEHIGFVFPMTQSGVECEQAPFCFTFEKSSNYAGAVGDTCVASQDNLPDNATFQGGKATFSDLGQALSENGIFRGESSGDNTSTPLPAITDDGSWKVFVEMPDHSASYSGSSYPGGRPLSPTPAVQPTIPTQHATVGDHTRISSSSCVSASLSSIKDADSRAMLSLSRPAAAAIPSRQSQDIDESERLWKTFVFESGEDHATESVYDNNIQKEKTAAVSVRNGSSVLPLSDAVGATVSLQVVPTSCRSASPLGLRLSDNVQHAAYHAPPSMSPEAGPHYSTFSPISRAYAQMTPGRIGPVTDTHMNGVLRATESNRFRKGLYATQSSLLNNVSDDTNRSSSMLPQGGLDHRRKAKNSCFRPNWGKERESSRYVECSTIYDLPVSDAEG</sequence>
<feature type="region of interest" description="Disordered" evidence="1">
    <location>
        <begin position="237"/>
        <end position="268"/>
    </location>
</feature>
<feature type="compositionally biased region" description="Basic residues" evidence="1">
    <location>
        <begin position="10"/>
        <end position="22"/>
    </location>
</feature>
<gene>
    <name evidence="2" type="ORF">K491DRAFT_464235</name>
</gene>
<feature type="compositionally biased region" description="Basic and acidic residues" evidence="1">
    <location>
        <begin position="205"/>
        <end position="215"/>
    </location>
</feature>
<protein>
    <submittedName>
        <fullName evidence="2">Uncharacterized protein</fullName>
    </submittedName>
</protein>
<feature type="region of interest" description="Disordered" evidence="1">
    <location>
        <begin position="1"/>
        <end position="22"/>
    </location>
</feature>
<feature type="region of interest" description="Disordered" evidence="1">
    <location>
        <begin position="687"/>
        <end position="710"/>
    </location>
</feature>
<feature type="region of interest" description="Disordered" evidence="1">
    <location>
        <begin position="462"/>
        <end position="482"/>
    </location>
</feature>
<feature type="compositionally biased region" description="Low complexity" evidence="1">
    <location>
        <begin position="462"/>
        <end position="474"/>
    </location>
</feature>
<accession>A0A6A6T3M5</accession>
<dbReference type="AlphaFoldDB" id="A0A6A6T3M5"/>
<dbReference type="OrthoDB" id="5426563at2759"/>
<dbReference type="Proteomes" id="UP000799324">
    <property type="component" value="Unassembled WGS sequence"/>
</dbReference>
<feature type="region of interest" description="Disordered" evidence="1">
    <location>
        <begin position="182"/>
        <end position="223"/>
    </location>
</feature>
<proteinExistence type="predicted"/>
<feature type="compositionally biased region" description="Polar residues" evidence="1">
    <location>
        <begin position="687"/>
        <end position="698"/>
    </location>
</feature>
<evidence type="ECO:0000313" key="3">
    <source>
        <dbReference type="Proteomes" id="UP000799324"/>
    </source>
</evidence>
<reference evidence="2" key="1">
    <citation type="journal article" date="2020" name="Stud. Mycol.">
        <title>101 Dothideomycetes genomes: a test case for predicting lifestyles and emergence of pathogens.</title>
        <authorList>
            <person name="Haridas S."/>
            <person name="Albert R."/>
            <person name="Binder M."/>
            <person name="Bloem J."/>
            <person name="Labutti K."/>
            <person name="Salamov A."/>
            <person name="Andreopoulos B."/>
            <person name="Baker S."/>
            <person name="Barry K."/>
            <person name="Bills G."/>
            <person name="Bluhm B."/>
            <person name="Cannon C."/>
            <person name="Castanera R."/>
            <person name="Culley D."/>
            <person name="Daum C."/>
            <person name="Ezra D."/>
            <person name="Gonzalez J."/>
            <person name="Henrissat B."/>
            <person name="Kuo A."/>
            <person name="Liang C."/>
            <person name="Lipzen A."/>
            <person name="Lutzoni F."/>
            <person name="Magnuson J."/>
            <person name="Mondo S."/>
            <person name="Nolan M."/>
            <person name="Ohm R."/>
            <person name="Pangilinan J."/>
            <person name="Park H.-J."/>
            <person name="Ramirez L."/>
            <person name="Alfaro M."/>
            <person name="Sun H."/>
            <person name="Tritt A."/>
            <person name="Yoshinaga Y."/>
            <person name="Zwiers L.-H."/>
            <person name="Turgeon B."/>
            <person name="Goodwin S."/>
            <person name="Spatafora J."/>
            <person name="Crous P."/>
            <person name="Grigoriev I."/>
        </authorList>
    </citation>
    <scope>NUCLEOTIDE SEQUENCE</scope>
    <source>
        <strain evidence="2">CBS 122681</strain>
    </source>
</reference>
<organism evidence="2 3">
    <name type="scientific">Lophiostoma macrostomum CBS 122681</name>
    <dbReference type="NCBI Taxonomy" id="1314788"/>
    <lineage>
        <taxon>Eukaryota</taxon>
        <taxon>Fungi</taxon>
        <taxon>Dikarya</taxon>
        <taxon>Ascomycota</taxon>
        <taxon>Pezizomycotina</taxon>
        <taxon>Dothideomycetes</taxon>
        <taxon>Pleosporomycetidae</taxon>
        <taxon>Pleosporales</taxon>
        <taxon>Lophiostomataceae</taxon>
        <taxon>Lophiostoma</taxon>
    </lineage>
</organism>
<evidence type="ECO:0000256" key="1">
    <source>
        <dbReference type="SAM" id="MobiDB-lite"/>
    </source>
</evidence>